<evidence type="ECO:0000313" key="1">
    <source>
        <dbReference type="EMBL" id="MCU7551881.1"/>
    </source>
</evidence>
<protein>
    <submittedName>
        <fullName evidence="1">Uncharacterized protein</fullName>
    </submittedName>
</protein>
<dbReference type="EMBL" id="JAOTIF010000024">
    <property type="protein sequence ID" value="MCU7551881.1"/>
    <property type="molecule type" value="Genomic_DNA"/>
</dbReference>
<organism evidence="1 2">
    <name type="scientific">Paraflavisolibacter caeni</name>
    <dbReference type="NCBI Taxonomy" id="2982496"/>
    <lineage>
        <taxon>Bacteria</taxon>
        <taxon>Pseudomonadati</taxon>
        <taxon>Bacteroidota</taxon>
        <taxon>Chitinophagia</taxon>
        <taxon>Chitinophagales</taxon>
        <taxon>Chitinophagaceae</taxon>
        <taxon>Paraflavisolibacter</taxon>
    </lineage>
</organism>
<dbReference type="AlphaFoldDB" id="A0A9X2XZN6"/>
<accession>A0A9X2XZN6</accession>
<reference evidence="1" key="1">
    <citation type="submission" date="2022-09" db="EMBL/GenBank/DDBJ databases">
        <authorList>
            <person name="Yuan C."/>
            <person name="Ke Z."/>
        </authorList>
    </citation>
    <scope>NUCLEOTIDE SEQUENCE</scope>
    <source>
        <strain evidence="1">LB-8</strain>
    </source>
</reference>
<dbReference type="RefSeq" id="WP_279299318.1">
    <property type="nucleotide sequence ID" value="NZ_JAOTIF010000024.1"/>
</dbReference>
<sequence>MAMNRYSGLLLLLGLTLGGCYPKGAEYVEELDIVYTNFNQDFDFKSKTTYALPDSVVKISGDKLNDPDGDGKPQFLSAASSKAILDQI</sequence>
<feature type="non-terminal residue" evidence="1">
    <location>
        <position position="88"/>
    </location>
</feature>
<evidence type="ECO:0000313" key="2">
    <source>
        <dbReference type="Proteomes" id="UP001155483"/>
    </source>
</evidence>
<dbReference type="PROSITE" id="PS51257">
    <property type="entry name" value="PROKAR_LIPOPROTEIN"/>
    <property type="match status" value="1"/>
</dbReference>
<proteinExistence type="predicted"/>
<comment type="caution">
    <text evidence="1">The sequence shown here is derived from an EMBL/GenBank/DDBJ whole genome shotgun (WGS) entry which is preliminary data.</text>
</comment>
<dbReference type="Proteomes" id="UP001155483">
    <property type="component" value="Unassembled WGS sequence"/>
</dbReference>
<gene>
    <name evidence="1" type="ORF">OCK74_22365</name>
</gene>
<keyword evidence="2" id="KW-1185">Reference proteome</keyword>
<name>A0A9X2XZN6_9BACT</name>
<dbReference type="Gene3D" id="3.30.160.670">
    <property type="match status" value="1"/>
</dbReference>
<reference evidence="1" key="2">
    <citation type="submission" date="2023-04" db="EMBL/GenBank/DDBJ databases">
        <title>Paracnuella aquatica gen. nov., sp. nov., a member of the family Chitinophagaceae isolated from a hot spring.</title>
        <authorList>
            <person name="Wang C."/>
        </authorList>
    </citation>
    <scope>NUCLEOTIDE SEQUENCE</scope>
    <source>
        <strain evidence="1">LB-8</strain>
    </source>
</reference>